<dbReference type="SUPFAM" id="SSF50978">
    <property type="entry name" value="WD40 repeat-like"/>
    <property type="match status" value="1"/>
</dbReference>
<feature type="compositionally biased region" description="Polar residues" evidence="6">
    <location>
        <begin position="1167"/>
        <end position="1219"/>
    </location>
</feature>
<evidence type="ECO:0000256" key="5">
    <source>
        <dbReference type="PROSITE-ProRule" id="PRU00221"/>
    </source>
</evidence>
<dbReference type="InterPro" id="IPR011009">
    <property type="entry name" value="Kinase-like_dom_sf"/>
</dbReference>
<keyword evidence="1" id="KW-0479">Metal-binding</keyword>
<dbReference type="SMART" id="SM00320">
    <property type="entry name" value="WD40"/>
    <property type="match status" value="5"/>
</dbReference>
<organism evidence="9">
    <name type="scientific">Sesamum calycinum</name>
    <dbReference type="NCBI Taxonomy" id="2727403"/>
    <lineage>
        <taxon>Eukaryota</taxon>
        <taxon>Viridiplantae</taxon>
        <taxon>Streptophyta</taxon>
        <taxon>Embryophyta</taxon>
        <taxon>Tracheophyta</taxon>
        <taxon>Spermatophyta</taxon>
        <taxon>Magnoliopsida</taxon>
        <taxon>eudicotyledons</taxon>
        <taxon>Gunneridae</taxon>
        <taxon>Pentapetalae</taxon>
        <taxon>asterids</taxon>
        <taxon>lamiids</taxon>
        <taxon>Lamiales</taxon>
        <taxon>Pedaliaceae</taxon>
        <taxon>Sesamum</taxon>
    </lineage>
</organism>
<dbReference type="PANTHER" id="PTHR44489:SF11">
    <property type="entry name" value="WD REPEAT DOMAIN 86"/>
    <property type="match status" value="1"/>
</dbReference>
<evidence type="ECO:0000256" key="2">
    <source>
        <dbReference type="ARBA" id="ARBA00022771"/>
    </source>
</evidence>
<dbReference type="InterPro" id="IPR001841">
    <property type="entry name" value="Znf_RING"/>
</dbReference>
<dbReference type="PROSITE" id="PS50089">
    <property type="entry name" value="ZF_RING_2"/>
    <property type="match status" value="1"/>
</dbReference>
<dbReference type="Gene3D" id="3.90.190.10">
    <property type="entry name" value="Protein tyrosine phosphatase superfamily"/>
    <property type="match status" value="1"/>
</dbReference>
<dbReference type="PROSITE" id="PS50011">
    <property type="entry name" value="PROTEIN_KINASE_DOM"/>
    <property type="match status" value="1"/>
</dbReference>
<dbReference type="InterPro" id="IPR029021">
    <property type="entry name" value="Prot-tyrosine_phosphatase-like"/>
</dbReference>
<reference evidence="9" key="2">
    <citation type="journal article" date="2024" name="Plant">
        <title>Genomic evolution and insights into agronomic trait innovations of Sesamum species.</title>
        <authorList>
            <person name="Miao H."/>
            <person name="Wang L."/>
            <person name="Qu L."/>
            <person name="Liu H."/>
            <person name="Sun Y."/>
            <person name="Le M."/>
            <person name="Wang Q."/>
            <person name="Wei S."/>
            <person name="Zheng Y."/>
            <person name="Lin W."/>
            <person name="Duan Y."/>
            <person name="Cao H."/>
            <person name="Xiong S."/>
            <person name="Wang X."/>
            <person name="Wei L."/>
            <person name="Li C."/>
            <person name="Ma Q."/>
            <person name="Ju M."/>
            <person name="Zhao R."/>
            <person name="Li G."/>
            <person name="Mu C."/>
            <person name="Tian Q."/>
            <person name="Mei H."/>
            <person name="Zhang T."/>
            <person name="Gao T."/>
            <person name="Zhang H."/>
        </authorList>
    </citation>
    <scope>NUCLEOTIDE SEQUENCE</scope>
    <source>
        <strain evidence="9">KEN8</strain>
    </source>
</reference>
<dbReference type="SUPFAM" id="SSF57850">
    <property type="entry name" value="RING/U-box"/>
    <property type="match status" value="1"/>
</dbReference>
<dbReference type="GO" id="GO:0004672">
    <property type="term" value="F:protein kinase activity"/>
    <property type="evidence" value="ECO:0007669"/>
    <property type="project" value="InterPro"/>
</dbReference>
<dbReference type="Gene3D" id="1.10.510.10">
    <property type="entry name" value="Transferase(Phosphotransferase) domain 1"/>
    <property type="match status" value="1"/>
</dbReference>
<dbReference type="SUPFAM" id="SSF52799">
    <property type="entry name" value="(Phosphotyrosine protein) phosphatases II"/>
    <property type="match status" value="1"/>
</dbReference>
<keyword evidence="9" id="KW-0418">Kinase</keyword>
<dbReference type="InterPro" id="IPR055214">
    <property type="entry name" value="PTP-NADK"/>
</dbReference>
<feature type="repeat" description="WD" evidence="5">
    <location>
        <begin position="608"/>
        <end position="647"/>
    </location>
</feature>
<dbReference type="GO" id="GO:0005524">
    <property type="term" value="F:ATP binding"/>
    <property type="evidence" value="ECO:0007669"/>
    <property type="project" value="InterPro"/>
</dbReference>
<protein>
    <submittedName>
        <fullName evidence="9">NAD kinase, chloroplastic</fullName>
    </submittedName>
</protein>
<dbReference type="Pfam" id="PF22741">
    <property type="entry name" value="PTP-NADK"/>
    <property type="match status" value="1"/>
</dbReference>
<evidence type="ECO:0000256" key="6">
    <source>
        <dbReference type="SAM" id="MobiDB-lite"/>
    </source>
</evidence>
<evidence type="ECO:0000256" key="3">
    <source>
        <dbReference type="ARBA" id="ARBA00022833"/>
    </source>
</evidence>
<accession>A0AAW2P6T1</accession>
<reference evidence="9" key="1">
    <citation type="submission" date="2020-06" db="EMBL/GenBank/DDBJ databases">
        <authorList>
            <person name="Li T."/>
            <person name="Hu X."/>
            <person name="Zhang T."/>
            <person name="Song X."/>
            <person name="Zhang H."/>
            <person name="Dai N."/>
            <person name="Sheng W."/>
            <person name="Hou X."/>
            <person name="Wei L."/>
        </authorList>
    </citation>
    <scope>NUCLEOTIDE SEQUENCE</scope>
    <source>
        <strain evidence="9">KEN8</strain>
        <tissue evidence="9">Leaf</tissue>
    </source>
</reference>
<dbReference type="InterPro" id="IPR000719">
    <property type="entry name" value="Prot_kinase_dom"/>
</dbReference>
<keyword evidence="5" id="KW-0853">WD repeat</keyword>
<dbReference type="InterPro" id="IPR015943">
    <property type="entry name" value="WD40/YVTN_repeat-like_dom_sf"/>
</dbReference>
<evidence type="ECO:0000259" key="7">
    <source>
        <dbReference type="PROSITE" id="PS50011"/>
    </source>
</evidence>
<feature type="region of interest" description="Disordered" evidence="6">
    <location>
        <begin position="1165"/>
        <end position="1267"/>
    </location>
</feature>
<evidence type="ECO:0000259" key="8">
    <source>
        <dbReference type="PROSITE" id="PS50089"/>
    </source>
</evidence>
<dbReference type="Pfam" id="PF00400">
    <property type="entry name" value="WD40"/>
    <property type="match status" value="3"/>
</dbReference>
<feature type="region of interest" description="Disordered" evidence="6">
    <location>
        <begin position="1112"/>
        <end position="1131"/>
    </location>
</feature>
<keyword evidence="3" id="KW-0862">Zinc</keyword>
<dbReference type="PROSITE" id="PS50082">
    <property type="entry name" value="WD_REPEATS_2"/>
    <property type="match status" value="1"/>
</dbReference>
<dbReference type="SUPFAM" id="SSF56112">
    <property type="entry name" value="Protein kinase-like (PK-like)"/>
    <property type="match status" value="1"/>
</dbReference>
<keyword evidence="2 4" id="KW-0863">Zinc-finger</keyword>
<dbReference type="Pfam" id="PF13445">
    <property type="entry name" value="zf-RING_UBOX"/>
    <property type="match status" value="1"/>
</dbReference>
<sequence length="1267" mass="141552">MDEAELPECPVCLQPYDAVSAIPRVLTCGHTTCEACLKQLSNPFPNTIRCTICTLLVKFPNSPSSLPKNLDLLHLSSVLQHLHPQGNKKVISPSSPQANGKDQSVLFPSALKSWSYEFYCKWKKWVLPGDCISIEKVGSESDGGVVCGEVLKYFQSDYMMGCVLREKEHVGLVRVGTFVESEEDSRIFKASYESRILTVLYRMEEEERNKLGIILNATLRVSNVGKVFGFWCNEDDKCVYMVCEKIASPNLVKCVLKKKEDKDERLSIDEISALAVLCMEICEILSRLHSEGLVIGFLRVSCFGFNDFGHVYVDLGEVLNTGRRLHMAVRKELSDLEISLKDTFLDNDIMFISPEMLLNCFVKEGFKFDWGKSRYEVGCASDVWSLACLLVRLIVGSTFVEEMERFLHFVVNAIKEEKGCDYSGLCVRWSEKIAVLLEGRLASEYASLQDILYRCLGFDPGNRPVITDLWKCLRELVVKPQFDTGLMLKQEEASCSASYDKIVHVWSLQDFSLVHSFKGHEHRVTAVVFVDGEQPLCISGDNENVICIWKATIPFPEEPVRKLHEKKDWRYSGIHAMAISGTEYLYTGSGDKLVKAWSLQDYTLSCAMSGHKSVVSSLIVCDGVLYSGSWDGTVRLWSLSDHSPLTLLAEDKPGNVGSVLSLSMDHHLLFVGHENGSIKIWHNDVLMKSTQTHKGAVFSVSKKGKWLFSGGWDRTISLQEISEDVDGMEVTPVGSIACNSTITALLYWQGKLFVGQADTTIKRRRFVIGSLASGFPGPVRGVQKSKKRRWLELGRRRFRFVVSAQLSSSLSVNIGLDSQSIYSHESSHLPWVGPLPGDIAEVEAYCRIFRAAERFHNALMDALCNPLTGECSVSYDVPPEDKSLLEDKIVSVLGCMVCLLNKGREDVLLGRSSIMNSFRDLDKTVMDDKLPPLANFRSEMKSYCESLHVALENYLTPGDDRSLNVWRKLQRLKMVTEESLKWLLEKGFRTIIDLRAETEKDNFYEAALGEAISSGKIELIKLPVEVGTAPSMEQVVQFADLVSDLSKKPIYLHSKEGRRRTSAMISRWKQYMDRIASTQRRVSNTDLRPQGTREVEDSDFSMSFDEVYNQDAPARQNQSGNPGGANNTMTTTEDTAVISGNGAIGSTTDFDEDYNYNGTVLKEEANSKSSINEEQSMNGSLGSIKLSSKPQTPPFTNGSYQDPTVLSSPTTRLDKTNSGVGYDKSKENGSVYTSNDLSQNAMSTMVAGQNRRDADSYLSSDDENLDA</sequence>
<dbReference type="GO" id="GO:0008270">
    <property type="term" value="F:zinc ion binding"/>
    <property type="evidence" value="ECO:0007669"/>
    <property type="project" value="UniProtKB-KW"/>
</dbReference>
<dbReference type="Gene3D" id="2.130.10.10">
    <property type="entry name" value="YVTN repeat-like/Quinoprotein amine dehydrogenase"/>
    <property type="match status" value="2"/>
</dbReference>
<evidence type="ECO:0000256" key="4">
    <source>
        <dbReference type="PROSITE-ProRule" id="PRU00175"/>
    </source>
</evidence>
<proteinExistence type="predicted"/>
<feature type="compositionally biased region" description="Polar residues" evidence="6">
    <location>
        <begin position="1115"/>
        <end position="1131"/>
    </location>
</feature>
<dbReference type="CDD" id="cd16587">
    <property type="entry name" value="RING-HC_TRIM32_C-VII"/>
    <property type="match status" value="1"/>
</dbReference>
<dbReference type="InterPro" id="IPR013083">
    <property type="entry name" value="Znf_RING/FYVE/PHD"/>
</dbReference>
<feature type="region of interest" description="Disordered" evidence="6">
    <location>
        <begin position="1080"/>
        <end position="1102"/>
    </location>
</feature>
<keyword evidence="9" id="KW-0808">Transferase</keyword>
<dbReference type="Gene3D" id="3.30.40.10">
    <property type="entry name" value="Zinc/RING finger domain, C3HC4 (zinc finger)"/>
    <property type="match status" value="1"/>
</dbReference>
<evidence type="ECO:0000313" key="9">
    <source>
        <dbReference type="EMBL" id="KAL0351524.1"/>
    </source>
</evidence>
<gene>
    <name evidence="9" type="ORF">Scaly_1541100</name>
</gene>
<dbReference type="InterPro" id="IPR044715">
    <property type="entry name" value="WDR86-like"/>
</dbReference>
<evidence type="ECO:0000256" key="1">
    <source>
        <dbReference type="ARBA" id="ARBA00022723"/>
    </source>
</evidence>
<comment type="caution">
    <text evidence="9">The sequence shown here is derived from an EMBL/GenBank/DDBJ whole genome shotgun (WGS) entry which is preliminary data.</text>
</comment>
<dbReference type="InterPro" id="IPR001680">
    <property type="entry name" value="WD40_rpt"/>
</dbReference>
<feature type="domain" description="RING-type" evidence="8">
    <location>
        <begin position="9"/>
        <end position="54"/>
    </location>
</feature>
<dbReference type="SMART" id="SM00184">
    <property type="entry name" value="RING"/>
    <property type="match status" value="1"/>
</dbReference>
<dbReference type="InterPro" id="IPR027370">
    <property type="entry name" value="Znf-RING_euk"/>
</dbReference>
<feature type="domain" description="Protein kinase" evidence="7">
    <location>
        <begin position="164"/>
        <end position="477"/>
    </location>
</feature>
<dbReference type="PANTHER" id="PTHR44489">
    <property type="match status" value="1"/>
</dbReference>
<dbReference type="SMART" id="SM00220">
    <property type="entry name" value="S_TKc"/>
    <property type="match status" value="1"/>
</dbReference>
<feature type="compositionally biased region" description="Polar residues" evidence="6">
    <location>
        <begin position="1228"/>
        <end position="1247"/>
    </location>
</feature>
<dbReference type="EMBL" id="JACGWM010000009">
    <property type="protein sequence ID" value="KAL0351524.1"/>
    <property type="molecule type" value="Genomic_DNA"/>
</dbReference>
<dbReference type="AlphaFoldDB" id="A0AAW2P6T1"/>
<dbReference type="InterPro" id="IPR036322">
    <property type="entry name" value="WD40_repeat_dom_sf"/>
</dbReference>
<dbReference type="PROSITE" id="PS50294">
    <property type="entry name" value="WD_REPEATS_REGION"/>
    <property type="match status" value="1"/>
</dbReference>
<name>A0AAW2P6T1_9LAMI</name>